<feature type="transmembrane region" description="Helical" evidence="6">
    <location>
        <begin position="40"/>
        <end position="64"/>
    </location>
</feature>
<dbReference type="PANTHER" id="PTHR30086">
    <property type="entry name" value="ARGININE EXPORTER PROTEIN ARGO"/>
    <property type="match status" value="1"/>
</dbReference>
<reference evidence="8" key="1">
    <citation type="journal article" date="2019" name="Int. J. Syst. Evol. Microbiol.">
        <title>The Global Catalogue of Microorganisms (GCM) 10K type strain sequencing project: providing services to taxonomists for standard genome sequencing and annotation.</title>
        <authorList>
            <consortium name="The Broad Institute Genomics Platform"/>
            <consortium name="The Broad Institute Genome Sequencing Center for Infectious Disease"/>
            <person name="Wu L."/>
            <person name="Ma J."/>
        </authorList>
    </citation>
    <scope>NUCLEOTIDE SEQUENCE [LARGE SCALE GENOMIC DNA]</scope>
    <source>
        <strain evidence="8">KCTC 52277</strain>
    </source>
</reference>
<protein>
    <submittedName>
        <fullName evidence="7">LysE family translocator</fullName>
    </submittedName>
</protein>
<keyword evidence="5 6" id="KW-0472">Membrane</keyword>
<feature type="transmembrane region" description="Helical" evidence="6">
    <location>
        <begin position="6"/>
        <end position="28"/>
    </location>
</feature>
<dbReference type="PIRSF" id="PIRSF006324">
    <property type="entry name" value="LeuE"/>
    <property type="match status" value="1"/>
</dbReference>
<keyword evidence="8" id="KW-1185">Reference proteome</keyword>
<comment type="caution">
    <text evidence="7">The sequence shown here is derived from an EMBL/GenBank/DDBJ whole genome shotgun (WGS) entry which is preliminary data.</text>
</comment>
<evidence type="ECO:0000313" key="8">
    <source>
        <dbReference type="Proteomes" id="UP001595621"/>
    </source>
</evidence>
<feature type="transmembrane region" description="Helical" evidence="6">
    <location>
        <begin position="147"/>
        <end position="169"/>
    </location>
</feature>
<dbReference type="InterPro" id="IPR001123">
    <property type="entry name" value="LeuE-type"/>
</dbReference>
<feature type="transmembrane region" description="Helical" evidence="6">
    <location>
        <begin position="70"/>
        <end position="92"/>
    </location>
</feature>
<keyword evidence="4 6" id="KW-1133">Transmembrane helix</keyword>
<dbReference type="PANTHER" id="PTHR30086:SF16">
    <property type="entry name" value="AMINO ACID EFFLUX PERMEASE RHTB FAMILY"/>
    <property type="match status" value="1"/>
</dbReference>
<comment type="subcellular location">
    <subcellularLocation>
        <location evidence="1">Cell membrane</location>
        <topology evidence="1">Multi-pass membrane protein</topology>
    </subcellularLocation>
</comment>
<evidence type="ECO:0000256" key="6">
    <source>
        <dbReference type="SAM" id="Phobius"/>
    </source>
</evidence>
<evidence type="ECO:0000256" key="2">
    <source>
        <dbReference type="ARBA" id="ARBA00022475"/>
    </source>
</evidence>
<proteinExistence type="predicted"/>
<evidence type="ECO:0000256" key="4">
    <source>
        <dbReference type="ARBA" id="ARBA00022989"/>
    </source>
</evidence>
<keyword evidence="2" id="KW-1003">Cell membrane</keyword>
<evidence type="ECO:0000256" key="5">
    <source>
        <dbReference type="ARBA" id="ARBA00023136"/>
    </source>
</evidence>
<name>A0ABV7G573_9GAMM</name>
<accession>A0ABV7G573</accession>
<sequence>MDISALSSIVVISLLGAMTPGQSVIMVGRNTIANGKSHGIVTACSHAVGVGIYALLCLVGLAATLKASPLLFNGIMYTGAGFLAWLGFQALTSKKGLAERISAGEKATYKESAAQGFAMAILNPKVIIFFLALFSQFINDSYTATEIAIVALIPAVLDAAWYSFVATIVSRPKILEKLRNNAGIVDKVSGVILIALAIKVVTG</sequence>
<dbReference type="RefSeq" id="WP_248936452.1">
    <property type="nucleotide sequence ID" value="NZ_JAKILF010000005.1"/>
</dbReference>
<dbReference type="EMBL" id="JBHRTD010000001">
    <property type="protein sequence ID" value="MFC3136649.1"/>
    <property type="molecule type" value="Genomic_DNA"/>
</dbReference>
<evidence type="ECO:0000256" key="1">
    <source>
        <dbReference type="ARBA" id="ARBA00004651"/>
    </source>
</evidence>
<gene>
    <name evidence="7" type="ORF">ACFOE0_00390</name>
</gene>
<dbReference type="Proteomes" id="UP001595621">
    <property type="component" value="Unassembled WGS sequence"/>
</dbReference>
<evidence type="ECO:0000313" key="7">
    <source>
        <dbReference type="EMBL" id="MFC3136649.1"/>
    </source>
</evidence>
<feature type="transmembrane region" description="Helical" evidence="6">
    <location>
        <begin position="113"/>
        <end position="135"/>
    </location>
</feature>
<evidence type="ECO:0000256" key="3">
    <source>
        <dbReference type="ARBA" id="ARBA00022692"/>
    </source>
</evidence>
<dbReference type="Pfam" id="PF01810">
    <property type="entry name" value="LysE"/>
    <property type="match status" value="1"/>
</dbReference>
<keyword evidence="3 6" id="KW-0812">Transmembrane</keyword>
<organism evidence="7 8">
    <name type="scientific">Shewanella submarina</name>
    <dbReference type="NCBI Taxonomy" id="2016376"/>
    <lineage>
        <taxon>Bacteria</taxon>
        <taxon>Pseudomonadati</taxon>
        <taxon>Pseudomonadota</taxon>
        <taxon>Gammaproteobacteria</taxon>
        <taxon>Alteromonadales</taxon>
        <taxon>Shewanellaceae</taxon>
        <taxon>Shewanella</taxon>
    </lineage>
</organism>